<organism evidence="2 3">
    <name type="scientific">Romboutsia ilealis</name>
    <dbReference type="NCBI Taxonomy" id="1115758"/>
    <lineage>
        <taxon>Bacteria</taxon>
        <taxon>Bacillati</taxon>
        <taxon>Bacillota</taxon>
        <taxon>Clostridia</taxon>
        <taxon>Peptostreptococcales</taxon>
        <taxon>Peptostreptococcaceae</taxon>
        <taxon>Romboutsia</taxon>
    </lineage>
</organism>
<evidence type="ECO:0000313" key="2">
    <source>
        <dbReference type="EMBL" id="CED93785.1"/>
    </source>
</evidence>
<keyword evidence="1" id="KW-0472">Membrane</keyword>
<reference evidence="2 3" key="1">
    <citation type="submission" date="2014-04" db="EMBL/GenBank/DDBJ databases">
        <authorList>
            <person name="Hornung B.V."/>
        </authorList>
    </citation>
    <scope>NUCLEOTIDE SEQUENCE [LARGE SCALE GENOMIC DNA]</scope>
    <source>
        <strain evidence="2 3">CRIB</strain>
    </source>
</reference>
<dbReference type="Proteomes" id="UP000245622">
    <property type="component" value="Chromosome 1"/>
</dbReference>
<dbReference type="RefSeq" id="WP_180703470.1">
    <property type="nucleotide sequence ID" value="NZ_CAPWPQ010000074.1"/>
</dbReference>
<dbReference type="KEGG" id="ril:CRIB_1034"/>
<sequence length="128" mass="14988">MKLLIENLFWIIIIIFGSIYLIFLEIKNYNNKNHLKSIIKFTEEYIVEMKIINKTFSKGTIIRIGGAILPSVLPNTYTIELEYEGSNYEINDKEIFNSYEIGQFINLKLVKSLDKDKNIIKSDLFKIS</sequence>
<evidence type="ECO:0000313" key="3">
    <source>
        <dbReference type="Proteomes" id="UP000245622"/>
    </source>
</evidence>
<evidence type="ECO:0000256" key="1">
    <source>
        <dbReference type="SAM" id="Phobius"/>
    </source>
</evidence>
<protein>
    <submittedName>
        <fullName evidence="2">Uncharacterized protein</fullName>
    </submittedName>
</protein>
<keyword evidence="1" id="KW-1133">Transmembrane helix</keyword>
<dbReference type="AlphaFoldDB" id="A0A1V1I0Q5"/>
<keyword evidence="3" id="KW-1185">Reference proteome</keyword>
<accession>A0A1V1I0Q5</accession>
<gene>
    <name evidence="2" type="ORF">CRIB_1034</name>
</gene>
<dbReference type="GeneID" id="82205212"/>
<keyword evidence="1" id="KW-0812">Transmembrane</keyword>
<dbReference type="EMBL" id="LN555523">
    <property type="protein sequence ID" value="CED93785.1"/>
    <property type="molecule type" value="Genomic_DNA"/>
</dbReference>
<proteinExistence type="predicted"/>
<name>A0A1V1I0Q5_9FIRM</name>
<feature type="transmembrane region" description="Helical" evidence="1">
    <location>
        <begin position="7"/>
        <end position="26"/>
    </location>
</feature>